<dbReference type="Proteomes" id="UP001392437">
    <property type="component" value="Unassembled WGS sequence"/>
</dbReference>
<protein>
    <recommendedName>
        <fullName evidence="4">Dienelactone hydrolase</fullName>
    </recommendedName>
</protein>
<feature type="region of interest" description="Disordered" evidence="1">
    <location>
        <begin position="369"/>
        <end position="500"/>
    </location>
</feature>
<organism evidence="2 3">
    <name type="scientific">Apiospora kogelbergensis</name>
    <dbReference type="NCBI Taxonomy" id="1337665"/>
    <lineage>
        <taxon>Eukaryota</taxon>
        <taxon>Fungi</taxon>
        <taxon>Dikarya</taxon>
        <taxon>Ascomycota</taxon>
        <taxon>Pezizomycotina</taxon>
        <taxon>Sordariomycetes</taxon>
        <taxon>Xylariomycetidae</taxon>
        <taxon>Amphisphaeriales</taxon>
        <taxon>Apiosporaceae</taxon>
        <taxon>Apiospora</taxon>
    </lineage>
</organism>
<sequence length="500" mass="55418">MFDVPKIVEAALPSEERNGRTLAITGGSMAGPGPNPNDQSFLSDEFPKSKPKLYITAEEEDGDFDEMTSFQWRNEGYDVLGYIGMGDGGSDYQAQLKALATQDLGPCESFGIVVHLAEGQETIGIVKQDQMVGIQGKKRTVTRPIKQGFGTGKLVKYNYPAYSYDADPGFAEESSDAFDAISADLAWTRSLTAAQRAFRRDVNIERQHEENVNAKYYSQDLKKCLSTYTQNTTPAVTYFPTLTGGIDADELQDFYAHYFLQPKQPKSLRLTLLSRTLGVNRVVDEIHVTFKHTTEIPWILPSIPPTKKHVEVIMVSIVTLRGGKIGHERLYWDQASVLYQVGLLDPNLVPPAAKKRGVTKLPVVGREAAQRRLNGNEDGEDGEADNNLIPDWYDDDEDEDEEEEGDGEDDEDEEEDEGQESDQGEEAGNDNRDHNGGTQPQNGTHGQASNNEQDDEGGSEEEEDDEGSEDGSDDGDHDDDETMVEPDKAHHSDEEPSRRS</sequence>
<evidence type="ECO:0008006" key="4">
    <source>
        <dbReference type="Google" id="ProtNLM"/>
    </source>
</evidence>
<dbReference type="PANTHER" id="PTHR38436">
    <property type="entry name" value="POLYKETIDE CYCLASE SNOAL-LIKE DOMAIN"/>
    <property type="match status" value="1"/>
</dbReference>
<proteinExistence type="predicted"/>
<comment type="caution">
    <text evidence="2">The sequence shown here is derived from an EMBL/GenBank/DDBJ whole genome shotgun (WGS) entry which is preliminary data.</text>
</comment>
<dbReference type="InterPro" id="IPR032710">
    <property type="entry name" value="NTF2-like_dom_sf"/>
</dbReference>
<evidence type="ECO:0000256" key="1">
    <source>
        <dbReference type="SAM" id="MobiDB-lite"/>
    </source>
</evidence>
<keyword evidence="3" id="KW-1185">Reference proteome</keyword>
<dbReference type="EMBL" id="JAQQWP010000008">
    <property type="protein sequence ID" value="KAK8105478.1"/>
    <property type="molecule type" value="Genomic_DNA"/>
</dbReference>
<feature type="region of interest" description="Disordered" evidence="1">
    <location>
        <begin position="18"/>
        <end position="43"/>
    </location>
</feature>
<feature type="compositionally biased region" description="Polar residues" evidence="1">
    <location>
        <begin position="436"/>
        <end position="451"/>
    </location>
</feature>
<feature type="compositionally biased region" description="Basic and acidic residues" evidence="1">
    <location>
        <begin position="485"/>
        <end position="500"/>
    </location>
</feature>
<dbReference type="AlphaFoldDB" id="A0AAW0QLQ0"/>
<feature type="compositionally biased region" description="Acidic residues" evidence="1">
    <location>
        <begin position="452"/>
        <end position="484"/>
    </location>
</feature>
<dbReference type="InterPro" id="IPR009959">
    <property type="entry name" value="Cyclase_SnoaL-like"/>
</dbReference>
<name>A0AAW0QLQ0_9PEZI</name>
<evidence type="ECO:0000313" key="2">
    <source>
        <dbReference type="EMBL" id="KAK8105478.1"/>
    </source>
</evidence>
<dbReference type="Gene3D" id="3.10.450.50">
    <property type="match status" value="1"/>
</dbReference>
<dbReference type="PANTHER" id="PTHR38436:SF3">
    <property type="entry name" value="CARBOXYMETHYLENEBUTENOLIDASE-RELATED"/>
    <property type="match status" value="1"/>
</dbReference>
<dbReference type="SUPFAM" id="SSF54427">
    <property type="entry name" value="NTF2-like"/>
    <property type="match status" value="1"/>
</dbReference>
<reference evidence="2 3" key="1">
    <citation type="submission" date="2023-01" db="EMBL/GenBank/DDBJ databases">
        <title>Analysis of 21 Apiospora genomes using comparative genomics revels a genus with tremendous synthesis potential of carbohydrate active enzymes and secondary metabolites.</title>
        <authorList>
            <person name="Sorensen T."/>
        </authorList>
    </citation>
    <scope>NUCLEOTIDE SEQUENCE [LARGE SCALE GENOMIC DNA]</scope>
    <source>
        <strain evidence="2 3">CBS 117206</strain>
    </source>
</reference>
<gene>
    <name evidence="2" type="ORF">PG999_008837</name>
</gene>
<dbReference type="GO" id="GO:0030638">
    <property type="term" value="P:polyketide metabolic process"/>
    <property type="evidence" value="ECO:0007669"/>
    <property type="project" value="InterPro"/>
</dbReference>
<accession>A0AAW0QLQ0</accession>
<evidence type="ECO:0000313" key="3">
    <source>
        <dbReference type="Proteomes" id="UP001392437"/>
    </source>
</evidence>
<feature type="compositionally biased region" description="Acidic residues" evidence="1">
    <location>
        <begin position="392"/>
        <end position="428"/>
    </location>
</feature>